<dbReference type="Pfam" id="PF21983">
    <property type="entry name" value="NikA-like"/>
    <property type="match status" value="1"/>
</dbReference>
<dbReference type="EMBL" id="CP065321">
    <property type="protein sequence ID" value="QQR31971.1"/>
    <property type="molecule type" value="Genomic_DNA"/>
</dbReference>
<dbReference type="RefSeq" id="WP_066540439.1">
    <property type="nucleotide sequence ID" value="NZ_CAJTCQ010000019.1"/>
</dbReference>
<evidence type="ECO:0000313" key="1">
    <source>
        <dbReference type="EMBL" id="ASB41311.1"/>
    </source>
</evidence>
<keyword evidence="3" id="KW-1185">Reference proteome</keyword>
<evidence type="ECO:0000313" key="3">
    <source>
        <dbReference type="Proteomes" id="UP000196710"/>
    </source>
</evidence>
<gene>
    <name evidence="2" type="primary">mobC</name>
    <name evidence="1" type="ORF">ADH66_11970</name>
    <name evidence="2" type="ORF">I5Q82_02280</name>
</gene>
<name>A0A1Z2XSG1_9FIRM</name>
<dbReference type="AlphaFoldDB" id="A0A1Z2XSG1"/>
<evidence type="ECO:0000313" key="4">
    <source>
        <dbReference type="Proteomes" id="UP000596035"/>
    </source>
</evidence>
<dbReference type="KEGG" id="amur:ADH66_11970"/>
<dbReference type="EMBL" id="CP021422">
    <property type="protein sequence ID" value="ASB41311.1"/>
    <property type="molecule type" value="Genomic_DNA"/>
</dbReference>
<dbReference type="InterPro" id="IPR053842">
    <property type="entry name" value="NikA-like"/>
</dbReference>
<reference evidence="1" key="1">
    <citation type="journal article" date="2017" name="Genome Announc.">
        <title>High-Quality Whole-Genome Sequences of the Oligo-Mouse-Microbiota Bacterial Community.</title>
        <authorList>
            <person name="Garzetti D."/>
            <person name="Brugiroux S."/>
            <person name="Bunk B."/>
            <person name="Pukall R."/>
            <person name="McCoy K.D."/>
            <person name="Macpherson A.J."/>
            <person name="Stecher B."/>
        </authorList>
    </citation>
    <scope>NUCLEOTIDE SEQUENCE</scope>
    <source>
        <strain evidence="1">KB18</strain>
    </source>
</reference>
<reference evidence="3" key="2">
    <citation type="submission" date="2017-05" db="EMBL/GenBank/DDBJ databases">
        <title>Improved OligoMM genomes.</title>
        <authorList>
            <person name="Garzetti D."/>
        </authorList>
    </citation>
    <scope>NUCLEOTIDE SEQUENCE [LARGE SCALE GENOMIC DNA]</scope>
    <source>
        <strain evidence="3">KB18</strain>
    </source>
</reference>
<accession>A0A1Z2XSG1</accession>
<sequence length="116" mass="13301">MRTNRTQRITLRLSEAENRRITRSARSCGLTKSAYVRQLIVGYKPRESPPADYFAMTRELREIGNNLNQLAFVANATGLIDEDAYYEQVARLRESLRRIEKAVTGKSDGTDEDMED</sequence>
<evidence type="ECO:0000313" key="2">
    <source>
        <dbReference type="EMBL" id="QQR31971.1"/>
    </source>
</evidence>
<dbReference type="Proteomes" id="UP000196710">
    <property type="component" value="Chromosome"/>
</dbReference>
<protein>
    <submittedName>
        <fullName evidence="2">Plasmid mobilization relaxosome protein MobC</fullName>
    </submittedName>
</protein>
<dbReference type="Proteomes" id="UP000596035">
    <property type="component" value="Chromosome"/>
</dbReference>
<organism evidence="2 4">
    <name type="scientific">Acutalibacter muris</name>
    <dbReference type="NCBI Taxonomy" id="1796620"/>
    <lineage>
        <taxon>Bacteria</taxon>
        <taxon>Bacillati</taxon>
        <taxon>Bacillota</taxon>
        <taxon>Clostridia</taxon>
        <taxon>Eubacteriales</taxon>
        <taxon>Acutalibacteraceae</taxon>
        <taxon>Acutalibacter</taxon>
    </lineage>
</organism>
<reference evidence="2 4" key="3">
    <citation type="submission" date="2020-11" db="EMBL/GenBank/DDBJ databases">
        <title>Closed and high quality bacterial genomes of the OMM12 community.</title>
        <authorList>
            <person name="Marbouty M."/>
            <person name="Lamy-Besnier Q."/>
            <person name="Debarbieux L."/>
            <person name="Koszul R."/>
        </authorList>
    </citation>
    <scope>NUCLEOTIDE SEQUENCE [LARGE SCALE GENOMIC DNA]</scope>
    <source>
        <strain evidence="2 4">KB18</strain>
    </source>
</reference>
<proteinExistence type="predicted"/>